<dbReference type="OrthoDB" id="1175925at2"/>
<dbReference type="STRING" id="867900.Celly_2624"/>
<protein>
    <recommendedName>
        <fullName evidence="4">O-antigen polymerase</fullName>
    </recommendedName>
</protein>
<feature type="transmembrane region" description="Helical" evidence="1">
    <location>
        <begin position="182"/>
        <end position="201"/>
    </location>
</feature>
<dbReference type="eggNOG" id="ENOG50337P9">
    <property type="taxonomic scope" value="Bacteria"/>
</dbReference>
<dbReference type="EMBL" id="CP002534">
    <property type="protein sequence ID" value="ADY30441.1"/>
    <property type="molecule type" value="Genomic_DNA"/>
</dbReference>
<feature type="transmembrane region" description="Helical" evidence="1">
    <location>
        <begin position="153"/>
        <end position="175"/>
    </location>
</feature>
<keyword evidence="1" id="KW-0812">Transmembrane</keyword>
<evidence type="ECO:0000313" key="2">
    <source>
        <dbReference type="EMBL" id="ADY30441.1"/>
    </source>
</evidence>
<feature type="transmembrane region" description="Helical" evidence="1">
    <location>
        <begin position="317"/>
        <end position="338"/>
    </location>
</feature>
<name>F0R9U6_CELLC</name>
<keyword evidence="3" id="KW-1185">Reference proteome</keyword>
<dbReference type="KEGG" id="cly:Celly_2624"/>
<feature type="transmembrane region" description="Helical" evidence="1">
    <location>
        <begin position="370"/>
        <end position="389"/>
    </location>
</feature>
<reference evidence="2 3" key="1">
    <citation type="journal article" date="2011" name="Stand. Genomic Sci.">
        <title>Complete genome sequence of Cellulophaga lytica type strain (LIM- 21).</title>
        <authorList>
            <person name="Pati A."/>
            <person name="Abt B."/>
            <person name="Teshima H."/>
            <person name="Nolan M."/>
            <person name="Lapidus A."/>
            <person name="Lucas S."/>
            <person name="Hammon N."/>
            <person name="Deshpande S."/>
            <person name="Cheng J.F."/>
            <person name="Tapia R."/>
            <person name="Han C."/>
            <person name="Goodwin L."/>
            <person name="Pitluck S."/>
            <person name="Liolios K."/>
            <person name="Pagani I."/>
            <person name="Mavromatis K."/>
            <person name="Ovchinikova G."/>
            <person name="Chen A."/>
            <person name="Palaniappan K."/>
            <person name="Land M."/>
            <person name="Hauser L."/>
            <person name="Jeffries C.D."/>
            <person name="Detter J.C."/>
            <person name="Brambilla E.M."/>
            <person name="Kannan K.P."/>
            <person name="Rohde M."/>
            <person name="Spring S."/>
            <person name="Goker M."/>
            <person name="Woyke T."/>
            <person name="Bristow J."/>
            <person name="Eisen J.A."/>
            <person name="Markowitz V."/>
            <person name="Hugenholtz P."/>
            <person name="Kyrpides N.C."/>
            <person name="Klenk H.P."/>
            <person name="Ivanova N."/>
        </authorList>
    </citation>
    <scope>NUCLEOTIDE SEQUENCE [LARGE SCALE GENOMIC DNA]</scope>
    <source>
        <strain evidence="3">ATCC 23178 / DSM 7489 / JCM 8516 / NBRC 14961 / NCIMB 1423 / VKM B-1433 / Cy l20</strain>
    </source>
</reference>
<evidence type="ECO:0008006" key="4">
    <source>
        <dbReference type="Google" id="ProtNLM"/>
    </source>
</evidence>
<dbReference type="AlphaFoldDB" id="F0R9U6"/>
<feature type="transmembrane region" description="Helical" evidence="1">
    <location>
        <begin position="207"/>
        <end position="224"/>
    </location>
</feature>
<proteinExistence type="predicted"/>
<keyword evidence="1" id="KW-1133">Transmembrane helix</keyword>
<dbReference type="RefSeq" id="WP_013622184.1">
    <property type="nucleotide sequence ID" value="NC_015167.1"/>
</dbReference>
<evidence type="ECO:0000313" key="3">
    <source>
        <dbReference type="Proteomes" id="UP000007487"/>
    </source>
</evidence>
<dbReference type="HOGENOM" id="CLU_697727_0_0_10"/>
<feature type="transmembrane region" description="Helical" evidence="1">
    <location>
        <begin position="345"/>
        <end position="364"/>
    </location>
</feature>
<feature type="transmembrane region" description="Helical" evidence="1">
    <location>
        <begin position="56"/>
        <end position="73"/>
    </location>
</feature>
<keyword evidence="1" id="KW-0472">Membrane</keyword>
<feature type="transmembrane region" description="Helical" evidence="1">
    <location>
        <begin position="12"/>
        <end position="44"/>
    </location>
</feature>
<evidence type="ECO:0000256" key="1">
    <source>
        <dbReference type="SAM" id="Phobius"/>
    </source>
</evidence>
<feature type="transmembrane region" description="Helical" evidence="1">
    <location>
        <begin position="108"/>
        <end position="133"/>
    </location>
</feature>
<feature type="transmembrane region" description="Helical" evidence="1">
    <location>
        <begin position="79"/>
        <end position="96"/>
    </location>
</feature>
<accession>F0R9U6</accession>
<dbReference type="Proteomes" id="UP000007487">
    <property type="component" value="Chromosome"/>
</dbReference>
<feature type="transmembrane region" description="Helical" evidence="1">
    <location>
        <begin position="231"/>
        <end position="250"/>
    </location>
</feature>
<gene>
    <name evidence="2" type="ordered locus">Celly_2624</name>
</gene>
<organism evidence="2 3">
    <name type="scientific">Cellulophaga lytica (strain ATCC 23178 / DSM 7489 / JCM 8516 / NBRC 14961 / NCIMB 1423 / VKM B-1433 / Cy l20)</name>
    <dbReference type="NCBI Taxonomy" id="867900"/>
    <lineage>
        <taxon>Bacteria</taxon>
        <taxon>Pseudomonadati</taxon>
        <taxon>Bacteroidota</taxon>
        <taxon>Flavobacteriia</taxon>
        <taxon>Flavobacteriales</taxon>
        <taxon>Flavobacteriaceae</taxon>
        <taxon>Cellulophaga</taxon>
    </lineage>
</organism>
<sequence>MKRELIDKIQTIGFIPLLFLIGLFTNIFNYGHLFAYGCIGLILFKKQFLKKAIDRNFLLLTFFSVTYGMFYALNPWKGFQFVIIYASAPPVLYLWGKYISTVFKESMFVFFTAVILTLIYSFPAMVSVVLNILEGGFGQLDRNLPMFWGGEPINATAMGAFFVFNMCIPALLFSAYKVIPKYLIIVLGAIFVISLLCVLRIGSRTQLAIFILSLIISLVVAIPKRSFKENSVTFTVFAILLGVVATQVSLDLDSDILATFASRMEDDGAADIASGGGRTKLWVKSIDYMFEKPLGWDLQEFGYSHNLWLDALRVGGFIPFVILILYSLRFINLIYNIFFSKKIDMSFQILCLTYTLGFFSLFMVEPGIDGTFTLFILFCLFVGLVRHHYITTNNGNVLNANNHQSIN</sequence>